<sequence length="135" mass="15334">MLARCRYIERDIDAKHIGRGISVCDRWQSFDAFLEDMGERPDGTTLDRVDNDGDYEPANCRWATPIEQARNRRNARMNFATAVEVALARIRGEPCKSIADRFGCSESLPREIIKGRTWPDAARLARSIARGDYNG</sequence>
<organism evidence="1 2">
    <name type="scientific">Aquamicrobium defluvii</name>
    <dbReference type="NCBI Taxonomy" id="69279"/>
    <lineage>
        <taxon>Bacteria</taxon>
        <taxon>Pseudomonadati</taxon>
        <taxon>Pseudomonadota</taxon>
        <taxon>Alphaproteobacteria</taxon>
        <taxon>Hyphomicrobiales</taxon>
        <taxon>Phyllobacteriaceae</taxon>
        <taxon>Aquamicrobium</taxon>
    </lineage>
</organism>
<dbReference type="STRING" id="69279.BG36_21040"/>
<name>A0A011TD65_9HYPH</name>
<evidence type="ECO:0000313" key="2">
    <source>
        <dbReference type="Proteomes" id="UP000019849"/>
    </source>
</evidence>
<dbReference type="HOGENOM" id="CLU_074053_3_0_5"/>
<dbReference type="Proteomes" id="UP000019849">
    <property type="component" value="Unassembled WGS sequence"/>
</dbReference>
<reference evidence="1 2" key="1">
    <citation type="submission" date="2014-02" db="EMBL/GenBank/DDBJ databases">
        <title>Aquamicrobium defluvii Genome sequencing.</title>
        <authorList>
            <person name="Wang X."/>
        </authorList>
    </citation>
    <scope>NUCLEOTIDE SEQUENCE [LARGE SCALE GENOMIC DNA]</scope>
    <source>
        <strain evidence="1 2">W13Z1</strain>
    </source>
</reference>
<dbReference type="AlphaFoldDB" id="A0A011TD65"/>
<evidence type="ECO:0000313" key="1">
    <source>
        <dbReference type="EMBL" id="EXL09594.1"/>
    </source>
</evidence>
<accession>A0A011TD65</accession>
<evidence type="ECO:0008006" key="3">
    <source>
        <dbReference type="Google" id="ProtNLM"/>
    </source>
</evidence>
<dbReference type="EMBL" id="JENY01000006">
    <property type="protein sequence ID" value="EXL09594.1"/>
    <property type="molecule type" value="Genomic_DNA"/>
</dbReference>
<gene>
    <name evidence="1" type="ORF">BG36_21040</name>
</gene>
<protein>
    <recommendedName>
        <fullName evidence="3">HNH endonuclease</fullName>
    </recommendedName>
</protein>
<comment type="caution">
    <text evidence="1">The sequence shown here is derived from an EMBL/GenBank/DDBJ whole genome shotgun (WGS) entry which is preliminary data.</text>
</comment>
<proteinExistence type="predicted"/>